<feature type="non-terminal residue" evidence="2">
    <location>
        <position position="226"/>
    </location>
</feature>
<proteinExistence type="predicted"/>
<accession>X0YZ50</accession>
<evidence type="ECO:0000256" key="1">
    <source>
        <dbReference type="SAM" id="Coils"/>
    </source>
</evidence>
<feature type="coiled-coil region" evidence="1">
    <location>
        <begin position="163"/>
        <end position="190"/>
    </location>
</feature>
<comment type="caution">
    <text evidence="2">The sequence shown here is derived from an EMBL/GenBank/DDBJ whole genome shotgun (WGS) entry which is preliminary data.</text>
</comment>
<protein>
    <submittedName>
        <fullName evidence="2">Uncharacterized protein</fullName>
    </submittedName>
</protein>
<name>X0YZ50_9ZZZZ</name>
<organism evidence="2">
    <name type="scientific">marine sediment metagenome</name>
    <dbReference type="NCBI Taxonomy" id="412755"/>
    <lineage>
        <taxon>unclassified sequences</taxon>
        <taxon>metagenomes</taxon>
        <taxon>ecological metagenomes</taxon>
    </lineage>
</organism>
<feature type="non-terminal residue" evidence="2">
    <location>
        <position position="1"/>
    </location>
</feature>
<sequence>HALLNEAVSVMEPVAEAWFAPPGLKKKEVPMGPTSVPYGGSYGEYFKGKKVQGKMKYDELFDKDIAQTFIGCDKEGLPMFYSTKQKAWTNFVLSRKELDTRVQQVIDDRGHHQPGETRDEWIDRQIEKLVSAFAESEVKNESEQDSLYNLLKAYVGEIVSAVSLSADKDLKRLEGQLEGLKKELSSQNRYAHNIANHGIEVRKVVDINKELQVQSTDAIVEHIAQL</sequence>
<reference evidence="2" key="1">
    <citation type="journal article" date="2014" name="Front. Microbiol.">
        <title>High frequency of phylogenetically diverse reductive dehalogenase-homologous genes in deep subseafloor sedimentary metagenomes.</title>
        <authorList>
            <person name="Kawai M."/>
            <person name="Futagami T."/>
            <person name="Toyoda A."/>
            <person name="Takaki Y."/>
            <person name="Nishi S."/>
            <person name="Hori S."/>
            <person name="Arai W."/>
            <person name="Tsubouchi T."/>
            <person name="Morono Y."/>
            <person name="Uchiyama I."/>
            <person name="Ito T."/>
            <person name="Fujiyama A."/>
            <person name="Inagaki F."/>
            <person name="Takami H."/>
        </authorList>
    </citation>
    <scope>NUCLEOTIDE SEQUENCE</scope>
    <source>
        <strain evidence="2">Expedition CK06-06</strain>
    </source>
</reference>
<dbReference type="EMBL" id="BARS01053467">
    <property type="protein sequence ID" value="GAG51747.1"/>
    <property type="molecule type" value="Genomic_DNA"/>
</dbReference>
<keyword evidence="1" id="KW-0175">Coiled coil</keyword>
<gene>
    <name evidence="2" type="ORF">S01H1_79327</name>
</gene>
<dbReference type="AlphaFoldDB" id="X0YZ50"/>
<evidence type="ECO:0000313" key="2">
    <source>
        <dbReference type="EMBL" id="GAG51747.1"/>
    </source>
</evidence>